<feature type="domain" description="GHMP kinase N-terminal" evidence="14">
    <location>
        <begin position="60"/>
        <end position="142"/>
    </location>
</feature>
<dbReference type="NCBIfam" id="NF002288">
    <property type="entry name" value="PRK01212.1-4"/>
    <property type="match status" value="1"/>
</dbReference>
<keyword evidence="6 13" id="KW-0808">Transferase</keyword>
<dbReference type="InterPro" id="IPR014721">
    <property type="entry name" value="Ribsml_uS5_D2-typ_fold_subgr"/>
</dbReference>
<keyword evidence="5 13" id="KW-0028">Amino-acid biosynthesis</keyword>
<dbReference type="InterPro" id="IPR013750">
    <property type="entry name" value="GHMP_kinase_C_dom"/>
</dbReference>
<dbReference type="GO" id="GO:0005524">
    <property type="term" value="F:ATP binding"/>
    <property type="evidence" value="ECO:0007669"/>
    <property type="project" value="UniProtKB-UniRule"/>
</dbReference>
<dbReference type="Pfam" id="PF00288">
    <property type="entry name" value="GHMP_kinases_N"/>
    <property type="match status" value="1"/>
</dbReference>
<dbReference type="InterPro" id="IPR036554">
    <property type="entry name" value="GHMP_kinase_C_sf"/>
</dbReference>
<comment type="pathway">
    <text evidence="1 13">Amino-acid biosynthesis; L-threonine biosynthesis; L-threonine from L-aspartate: step 4/5.</text>
</comment>
<dbReference type="SUPFAM" id="SSF54211">
    <property type="entry name" value="Ribosomal protein S5 domain 2-like"/>
    <property type="match status" value="1"/>
</dbReference>
<dbReference type="PANTHER" id="PTHR20861:SF1">
    <property type="entry name" value="HOMOSERINE KINASE"/>
    <property type="match status" value="1"/>
</dbReference>
<sequence length="303" mass="32268">MQEVNIRVPATTANMGAGFDTFGMAFAMYNTVALKRITGNAIRLENLGAHTKTMEQVKDNLTVRSARKVFDAVGEPFAGLEFKMYNVIPVSRGLGSSSAAIIGGLMAANRLLGDPLDKAQLLELAVELEGHSDNVAPALYGGFVSSCQRGGKTVALKLTPPANLAAVVAIPDFYLSTSKARKILAPEVKRADAVHNIQCAALMVGAMATGDLQLFAAAFDDRLHQEQRYRLIKGAKRVLRAARSAGAIAAGLSGAGPTMIAFINTEDNRAEQIKKAMQRAWEFAGVSAKTMLLEQDNQGAQDC</sequence>
<evidence type="ECO:0000256" key="5">
    <source>
        <dbReference type="ARBA" id="ARBA00022605"/>
    </source>
</evidence>
<keyword evidence="8 13" id="KW-0547">Nucleotide-binding</keyword>
<dbReference type="HAMAP" id="MF_00384">
    <property type="entry name" value="Homoser_kinase"/>
    <property type="match status" value="1"/>
</dbReference>
<accession>A0A9D1HJE2</accession>
<evidence type="ECO:0000259" key="15">
    <source>
        <dbReference type="Pfam" id="PF08544"/>
    </source>
</evidence>
<evidence type="ECO:0000313" key="16">
    <source>
        <dbReference type="EMBL" id="HIU10359.1"/>
    </source>
</evidence>
<dbReference type="InterPro" id="IPR020568">
    <property type="entry name" value="Ribosomal_Su5_D2-typ_SF"/>
</dbReference>
<protein>
    <recommendedName>
        <fullName evidence="4 13">Homoserine kinase</fullName>
        <shortName evidence="13">HK</shortName>
        <shortName evidence="13">HSK</shortName>
        <ecNumber evidence="3 13">2.7.1.39</ecNumber>
    </recommendedName>
</protein>
<dbReference type="Pfam" id="PF08544">
    <property type="entry name" value="GHMP_kinases_C"/>
    <property type="match status" value="1"/>
</dbReference>
<dbReference type="GO" id="GO:0004413">
    <property type="term" value="F:homoserine kinase activity"/>
    <property type="evidence" value="ECO:0007669"/>
    <property type="project" value="UniProtKB-UniRule"/>
</dbReference>
<evidence type="ECO:0000256" key="13">
    <source>
        <dbReference type="HAMAP-Rule" id="MF_00384"/>
    </source>
</evidence>
<comment type="subcellular location">
    <subcellularLocation>
        <location evidence="13">Cytoplasm</location>
    </subcellularLocation>
</comment>
<evidence type="ECO:0000256" key="7">
    <source>
        <dbReference type="ARBA" id="ARBA00022697"/>
    </source>
</evidence>
<keyword evidence="13" id="KW-0963">Cytoplasm</keyword>
<evidence type="ECO:0000259" key="14">
    <source>
        <dbReference type="Pfam" id="PF00288"/>
    </source>
</evidence>
<dbReference type="EMBL" id="DVMH01000021">
    <property type="protein sequence ID" value="HIU10359.1"/>
    <property type="molecule type" value="Genomic_DNA"/>
</dbReference>
<proteinExistence type="inferred from homology"/>
<dbReference type="Gene3D" id="3.30.70.890">
    <property type="entry name" value="GHMP kinase, C-terminal domain"/>
    <property type="match status" value="1"/>
</dbReference>
<evidence type="ECO:0000256" key="9">
    <source>
        <dbReference type="ARBA" id="ARBA00022777"/>
    </source>
</evidence>
<reference evidence="16" key="1">
    <citation type="submission" date="2020-10" db="EMBL/GenBank/DDBJ databases">
        <authorList>
            <person name="Gilroy R."/>
        </authorList>
    </citation>
    <scope>NUCLEOTIDE SEQUENCE</scope>
    <source>
        <strain evidence="16">2830</strain>
    </source>
</reference>
<evidence type="ECO:0000256" key="3">
    <source>
        <dbReference type="ARBA" id="ARBA00012078"/>
    </source>
</evidence>
<evidence type="ECO:0000256" key="4">
    <source>
        <dbReference type="ARBA" id="ARBA00017858"/>
    </source>
</evidence>
<dbReference type="GO" id="GO:0009088">
    <property type="term" value="P:threonine biosynthetic process"/>
    <property type="evidence" value="ECO:0007669"/>
    <property type="project" value="UniProtKB-UniRule"/>
</dbReference>
<dbReference type="InterPro" id="IPR006203">
    <property type="entry name" value="GHMP_knse_ATP-bd_CS"/>
</dbReference>
<dbReference type="SUPFAM" id="SSF55060">
    <property type="entry name" value="GHMP Kinase, C-terminal domain"/>
    <property type="match status" value="1"/>
</dbReference>
<dbReference type="InterPro" id="IPR006204">
    <property type="entry name" value="GHMP_kinase_N_dom"/>
</dbReference>
<dbReference type="PROSITE" id="PS00627">
    <property type="entry name" value="GHMP_KINASES_ATP"/>
    <property type="match status" value="1"/>
</dbReference>
<evidence type="ECO:0000256" key="1">
    <source>
        <dbReference type="ARBA" id="ARBA00005015"/>
    </source>
</evidence>
<evidence type="ECO:0000256" key="6">
    <source>
        <dbReference type="ARBA" id="ARBA00022679"/>
    </source>
</evidence>
<dbReference type="NCBIfam" id="TIGR00191">
    <property type="entry name" value="thrB"/>
    <property type="match status" value="1"/>
</dbReference>
<name>A0A9D1HJE2_9FIRM</name>
<evidence type="ECO:0000256" key="11">
    <source>
        <dbReference type="ARBA" id="ARBA00049375"/>
    </source>
</evidence>
<comment type="catalytic activity">
    <reaction evidence="11 13">
        <text>L-homoserine + ATP = O-phospho-L-homoserine + ADP + H(+)</text>
        <dbReference type="Rhea" id="RHEA:13985"/>
        <dbReference type="ChEBI" id="CHEBI:15378"/>
        <dbReference type="ChEBI" id="CHEBI:30616"/>
        <dbReference type="ChEBI" id="CHEBI:57476"/>
        <dbReference type="ChEBI" id="CHEBI:57590"/>
        <dbReference type="ChEBI" id="CHEBI:456216"/>
        <dbReference type="EC" id="2.7.1.39"/>
    </reaction>
</comment>
<dbReference type="AlphaFoldDB" id="A0A9D1HJE2"/>
<dbReference type="Gene3D" id="3.30.230.10">
    <property type="match status" value="1"/>
</dbReference>
<feature type="binding site" evidence="13">
    <location>
        <begin position="89"/>
        <end position="99"/>
    </location>
    <ligand>
        <name>ATP</name>
        <dbReference type="ChEBI" id="CHEBI:30616"/>
    </ligand>
</feature>
<dbReference type="EC" id="2.7.1.39" evidence="3 13"/>
<feature type="domain" description="GHMP kinase C-terminal" evidence="15">
    <location>
        <begin position="204"/>
        <end position="281"/>
    </location>
</feature>
<keyword evidence="7 13" id="KW-0791">Threonine biosynthesis</keyword>
<evidence type="ECO:0000256" key="12">
    <source>
        <dbReference type="ARBA" id="ARBA00049954"/>
    </source>
</evidence>
<evidence type="ECO:0000313" key="17">
    <source>
        <dbReference type="Proteomes" id="UP000824124"/>
    </source>
</evidence>
<evidence type="ECO:0000256" key="8">
    <source>
        <dbReference type="ARBA" id="ARBA00022741"/>
    </source>
</evidence>
<organism evidence="16 17">
    <name type="scientific">Candidatus Avidehalobacter gallistercoris</name>
    <dbReference type="NCBI Taxonomy" id="2840694"/>
    <lineage>
        <taxon>Bacteria</taxon>
        <taxon>Bacillati</taxon>
        <taxon>Bacillota</taxon>
        <taxon>Clostridia</taxon>
        <taxon>Eubacteriales</taxon>
        <taxon>Peptococcaceae</taxon>
        <taxon>Peptococcaceae incertae sedis</taxon>
        <taxon>Candidatus Avidehalobacter</taxon>
    </lineage>
</organism>
<gene>
    <name evidence="13" type="primary">thrB</name>
    <name evidence="16" type="ORF">IAB00_03820</name>
</gene>
<keyword evidence="9 13" id="KW-0418">Kinase</keyword>
<dbReference type="GO" id="GO:0005737">
    <property type="term" value="C:cytoplasm"/>
    <property type="evidence" value="ECO:0007669"/>
    <property type="project" value="UniProtKB-SubCell"/>
</dbReference>
<dbReference type="PANTHER" id="PTHR20861">
    <property type="entry name" value="HOMOSERINE/4-DIPHOSPHOCYTIDYL-2-C-METHYL-D-ERYTHRITOL KINASE"/>
    <property type="match status" value="1"/>
</dbReference>
<dbReference type="PRINTS" id="PR00958">
    <property type="entry name" value="HOMSERKINASE"/>
</dbReference>
<comment type="function">
    <text evidence="12 13">Catalyzes the ATP-dependent phosphorylation of L-homoserine to L-homoserine phosphate.</text>
</comment>
<evidence type="ECO:0000256" key="2">
    <source>
        <dbReference type="ARBA" id="ARBA00007370"/>
    </source>
</evidence>
<evidence type="ECO:0000256" key="10">
    <source>
        <dbReference type="ARBA" id="ARBA00022840"/>
    </source>
</evidence>
<reference evidence="16" key="2">
    <citation type="journal article" date="2021" name="PeerJ">
        <title>Extensive microbial diversity within the chicken gut microbiome revealed by metagenomics and culture.</title>
        <authorList>
            <person name="Gilroy R."/>
            <person name="Ravi A."/>
            <person name="Getino M."/>
            <person name="Pursley I."/>
            <person name="Horton D.L."/>
            <person name="Alikhan N.F."/>
            <person name="Baker D."/>
            <person name="Gharbi K."/>
            <person name="Hall N."/>
            <person name="Watson M."/>
            <person name="Adriaenssens E.M."/>
            <person name="Foster-Nyarko E."/>
            <person name="Jarju S."/>
            <person name="Secka A."/>
            <person name="Antonio M."/>
            <person name="Oren A."/>
            <person name="Chaudhuri R.R."/>
            <person name="La Ragione R."/>
            <person name="Hildebrand F."/>
            <person name="Pallen M.J."/>
        </authorList>
    </citation>
    <scope>NUCLEOTIDE SEQUENCE</scope>
    <source>
        <strain evidence="16">2830</strain>
    </source>
</reference>
<dbReference type="Proteomes" id="UP000824124">
    <property type="component" value="Unassembled WGS sequence"/>
</dbReference>
<comment type="caution">
    <text evidence="16">The sequence shown here is derived from an EMBL/GenBank/DDBJ whole genome shotgun (WGS) entry which is preliminary data.</text>
</comment>
<keyword evidence="10 13" id="KW-0067">ATP-binding</keyword>
<dbReference type="InterPro" id="IPR000870">
    <property type="entry name" value="Homoserine_kinase"/>
</dbReference>
<dbReference type="PIRSF" id="PIRSF000676">
    <property type="entry name" value="Homoser_kin"/>
    <property type="match status" value="1"/>
</dbReference>
<comment type="similarity">
    <text evidence="2 13">Belongs to the GHMP kinase family. Homoserine kinase subfamily.</text>
</comment>